<gene>
    <name evidence="1" type="ORF">HPP92_000444</name>
</gene>
<dbReference type="PANTHER" id="PTHR33699:SF2">
    <property type="entry name" value="PATHOGENIC TYPE III EFFECTOR AVIRULENCE FACTOR AVR AVRRPT-CLEAVAGE: CLEAVAGE SITE PROTEIN-RELATED"/>
    <property type="match status" value="1"/>
</dbReference>
<reference evidence="1 2" key="1">
    <citation type="journal article" date="2020" name="Nat. Food">
        <title>A phased Vanilla planifolia genome enables genetic improvement of flavour and production.</title>
        <authorList>
            <person name="Hasing T."/>
            <person name="Tang H."/>
            <person name="Brym M."/>
            <person name="Khazi F."/>
            <person name="Huang T."/>
            <person name="Chambers A.H."/>
        </authorList>
    </citation>
    <scope>NUCLEOTIDE SEQUENCE [LARGE SCALE GENOMIC DNA]</scope>
    <source>
        <tissue evidence="1">Leaf</tissue>
    </source>
</reference>
<keyword evidence="2" id="KW-1185">Reference proteome</keyword>
<proteinExistence type="predicted"/>
<sequence>MRPGLSLQVGIMRLLETAAELIEQSKKTQALPSVRTNPTERKRQQRKARIHVLYNQHLHASDPSIEASPALLAPFRFLDAMKPKAPAFGRQWEYYCYFEKAEEDLFRVPRVDFVQSQRKKKQGRNRVHKAMDEDLYKIPPELLYRSPKKRRLLRSLWSGCLGLDCID</sequence>
<protein>
    <submittedName>
        <fullName evidence="1">Uncharacterized protein</fullName>
    </submittedName>
</protein>
<dbReference type="AlphaFoldDB" id="A0A835S1B7"/>
<dbReference type="OrthoDB" id="47007at2759"/>
<comment type="caution">
    <text evidence="1">The sequence shown here is derived from an EMBL/GenBank/DDBJ whole genome shotgun (WGS) entry which is preliminary data.</text>
</comment>
<organism evidence="1 2">
    <name type="scientific">Vanilla planifolia</name>
    <name type="common">Vanilla</name>
    <dbReference type="NCBI Taxonomy" id="51239"/>
    <lineage>
        <taxon>Eukaryota</taxon>
        <taxon>Viridiplantae</taxon>
        <taxon>Streptophyta</taxon>
        <taxon>Embryophyta</taxon>
        <taxon>Tracheophyta</taxon>
        <taxon>Spermatophyta</taxon>
        <taxon>Magnoliopsida</taxon>
        <taxon>Liliopsida</taxon>
        <taxon>Asparagales</taxon>
        <taxon>Orchidaceae</taxon>
        <taxon>Vanilloideae</taxon>
        <taxon>Vanilleae</taxon>
        <taxon>Vanilla</taxon>
    </lineage>
</organism>
<dbReference type="Proteomes" id="UP000636800">
    <property type="component" value="Chromosome 1"/>
</dbReference>
<evidence type="ECO:0000313" key="2">
    <source>
        <dbReference type="Proteomes" id="UP000636800"/>
    </source>
</evidence>
<dbReference type="PANTHER" id="PTHR33699">
    <property type="entry name" value="EXPRESSED PROTEIN"/>
    <property type="match status" value="1"/>
</dbReference>
<dbReference type="EMBL" id="JADCNL010000001">
    <property type="protein sequence ID" value="KAG0495753.1"/>
    <property type="molecule type" value="Genomic_DNA"/>
</dbReference>
<name>A0A835S1B7_VANPL</name>
<accession>A0A835S1B7</accession>
<evidence type="ECO:0000313" key="1">
    <source>
        <dbReference type="EMBL" id="KAG0495753.1"/>
    </source>
</evidence>